<dbReference type="InterPro" id="IPR017972">
    <property type="entry name" value="Cyt_P450_CS"/>
</dbReference>
<evidence type="ECO:0000256" key="6">
    <source>
        <dbReference type="RuleBase" id="RU000461"/>
    </source>
</evidence>
<comment type="cofactor">
    <cofactor evidence="1 5">
        <name>heme</name>
        <dbReference type="ChEBI" id="CHEBI:30413"/>
    </cofactor>
</comment>
<reference evidence="8" key="1">
    <citation type="journal article" date="2019" name="Mol. Biol. Evol.">
        <title>Blast fungal genomes show frequent chromosomal changes, gene gains and losses, and effector gene turnover.</title>
        <authorList>
            <person name="Gomez Luciano L.B."/>
            <person name="Jason Tsai I."/>
            <person name="Chuma I."/>
            <person name="Tosa Y."/>
            <person name="Chen Y.H."/>
            <person name="Li J.Y."/>
            <person name="Li M.Y."/>
            <person name="Jade Lu M.Y."/>
            <person name="Nakayashiki H."/>
            <person name="Li W.H."/>
        </authorList>
    </citation>
    <scope>NUCLEOTIDE SEQUENCE</scope>
    <source>
        <strain evidence="8">NI907</strain>
    </source>
</reference>
<accession>A0A6P8AS97</accession>
<dbReference type="AlphaFoldDB" id="A0A6P8AS97"/>
<keyword evidence="3 5" id="KW-0479">Metal-binding</keyword>
<feature type="binding site" description="axial binding residue" evidence="5">
    <location>
        <position position="463"/>
    </location>
    <ligand>
        <name>heme</name>
        <dbReference type="ChEBI" id="CHEBI:30413"/>
    </ligand>
    <ligandPart>
        <name>Fe</name>
        <dbReference type="ChEBI" id="CHEBI:18248"/>
    </ligandPart>
</feature>
<dbReference type="InterPro" id="IPR050121">
    <property type="entry name" value="Cytochrome_P450_monoxygenase"/>
</dbReference>
<proteinExistence type="inferred from homology"/>
<dbReference type="PANTHER" id="PTHR24305">
    <property type="entry name" value="CYTOCHROME P450"/>
    <property type="match status" value="1"/>
</dbReference>
<evidence type="ECO:0000313" key="8">
    <source>
        <dbReference type="RefSeq" id="XP_030977754.1"/>
    </source>
</evidence>
<dbReference type="InterPro" id="IPR002401">
    <property type="entry name" value="Cyt_P450_E_grp-I"/>
</dbReference>
<dbReference type="RefSeq" id="XP_030977754.1">
    <property type="nucleotide sequence ID" value="XM_031129518.1"/>
</dbReference>
<organism evidence="7 8">
    <name type="scientific">Pyricularia grisea</name>
    <name type="common">Crabgrass-specific blast fungus</name>
    <name type="synonym">Magnaporthe grisea</name>
    <dbReference type="NCBI Taxonomy" id="148305"/>
    <lineage>
        <taxon>Eukaryota</taxon>
        <taxon>Fungi</taxon>
        <taxon>Dikarya</taxon>
        <taxon>Ascomycota</taxon>
        <taxon>Pezizomycotina</taxon>
        <taxon>Sordariomycetes</taxon>
        <taxon>Sordariomycetidae</taxon>
        <taxon>Magnaporthales</taxon>
        <taxon>Pyriculariaceae</taxon>
        <taxon>Pyricularia</taxon>
    </lineage>
</organism>
<dbReference type="SUPFAM" id="SSF48264">
    <property type="entry name" value="Cytochrome P450"/>
    <property type="match status" value="1"/>
</dbReference>
<dbReference type="Pfam" id="PF00067">
    <property type="entry name" value="p450"/>
    <property type="match status" value="1"/>
</dbReference>
<reference evidence="8" key="2">
    <citation type="submission" date="2019-10" db="EMBL/GenBank/DDBJ databases">
        <authorList>
            <consortium name="NCBI Genome Project"/>
        </authorList>
    </citation>
    <scope>NUCLEOTIDE SEQUENCE</scope>
    <source>
        <strain evidence="8">NI907</strain>
    </source>
</reference>
<dbReference type="PROSITE" id="PS00086">
    <property type="entry name" value="CYTOCHROME_P450"/>
    <property type="match status" value="1"/>
</dbReference>
<evidence type="ECO:0000256" key="5">
    <source>
        <dbReference type="PIRSR" id="PIRSR602401-1"/>
    </source>
</evidence>
<dbReference type="Gene3D" id="1.10.630.10">
    <property type="entry name" value="Cytochrome P450"/>
    <property type="match status" value="1"/>
</dbReference>
<dbReference type="KEGG" id="pgri:PgNI_09536"/>
<reference evidence="8" key="3">
    <citation type="submission" date="2025-08" db="UniProtKB">
        <authorList>
            <consortium name="RefSeq"/>
        </authorList>
    </citation>
    <scope>IDENTIFICATION</scope>
    <source>
        <strain evidence="8">NI907</strain>
    </source>
</reference>
<dbReference type="PANTHER" id="PTHR24305:SF85">
    <property type="entry name" value="P450, PUTATIVE (EUROFUNG)-RELATED"/>
    <property type="match status" value="1"/>
</dbReference>
<name>A0A6P8AS97_PYRGI</name>
<dbReference type="InterPro" id="IPR036396">
    <property type="entry name" value="Cyt_P450_sf"/>
</dbReference>
<evidence type="ECO:0000256" key="4">
    <source>
        <dbReference type="ARBA" id="ARBA00023004"/>
    </source>
</evidence>
<dbReference type="GeneID" id="41964426"/>
<dbReference type="FunFam" id="1.10.630.10:FF:000113">
    <property type="entry name" value="Cytochrome P450 monooxygenase, putative"/>
    <property type="match status" value="1"/>
</dbReference>
<keyword evidence="6" id="KW-0503">Monooxygenase</keyword>
<keyword evidence="4 5" id="KW-0408">Iron</keyword>
<gene>
    <name evidence="8" type="ORF">PgNI_09536</name>
</gene>
<protein>
    <submittedName>
        <fullName evidence="8">Uncharacterized protein</fullName>
    </submittedName>
</protein>
<dbReference type="PRINTS" id="PR00385">
    <property type="entry name" value="P450"/>
</dbReference>
<dbReference type="Proteomes" id="UP000515153">
    <property type="component" value="Unplaced"/>
</dbReference>
<evidence type="ECO:0000256" key="2">
    <source>
        <dbReference type="ARBA" id="ARBA00022617"/>
    </source>
</evidence>
<evidence type="ECO:0000256" key="1">
    <source>
        <dbReference type="ARBA" id="ARBA00001971"/>
    </source>
</evidence>
<sequence>MAVLSPVSLVVLPLAYMAYKILHQVIRYRLNHPLNQFPGPWLASVTRLWITYHNVKADECQTFRELHRRHGPVVRITPTMLHVSDATKLPEIYSRNADKSQHYITGSFGTTESLFNMQDHKVHARFRKVVASPYSFSNVKRMEPLLDSSIDRWVHRLDELFASTGQKLDFAPWAVYMAYDIISEVGFGQPFGFVEQGRDVEGLIKGFHDGLVPFGIMARLWPLTNWVKTTFLGRYLVASPEQDSGIGTLMRFRDRLISQRIADNEKSGGGGGDGSSSSSNNNGRVDLLQTFLEARDDDGRSLDLAHVKAEVLLVLLAGADTTGTTFQAMVMHVMSRPDVYGRMMAEVDAATAAGKLSSPTPRHEEVQAHCPYYVACVRETMRLNPAAPNIFPRLAPAGGVDLYGIRVPEGTELTCNPWIVHRDPAVVGDDPDEFRPERWLENDDRAKAMLRYSMSFGYGARECLGKHIAMMELFKAPIHFFRTFKPEILDETNPGRYVVKGGVSYFEDMWIKIERRAQAQVE</sequence>
<evidence type="ECO:0000256" key="3">
    <source>
        <dbReference type="ARBA" id="ARBA00022723"/>
    </source>
</evidence>
<keyword evidence="6" id="KW-0560">Oxidoreductase</keyword>
<keyword evidence="2 5" id="KW-0349">Heme</keyword>
<dbReference type="GO" id="GO:0020037">
    <property type="term" value="F:heme binding"/>
    <property type="evidence" value="ECO:0007669"/>
    <property type="project" value="InterPro"/>
</dbReference>
<dbReference type="GO" id="GO:0004497">
    <property type="term" value="F:monooxygenase activity"/>
    <property type="evidence" value="ECO:0007669"/>
    <property type="project" value="UniProtKB-KW"/>
</dbReference>
<dbReference type="PRINTS" id="PR00463">
    <property type="entry name" value="EP450I"/>
</dbReference>
<dbReference type="InterPro" id="IPR001128">
    <property type="entry name" value="Cyt_P450"/>
</dbReference>
<evidence type="ECO:0000313" key="7">
    <source>
        <dbReference type="Proteomes" id="UP000515153"/>
    </source>
</evidence>
<dbReference type="GO" id="GO:0005506">
    <property type="term" value="F:iron ion binding"/>
    <property type="evidence" value="ECO:0007669"/>
    <property type="project" value="InterPro"/>
</dbReference>
<comment type="similarity">
    <text evidence="6">Belongs to the cytochrome P450 family.</text>
</comment>
<dbReference type="GO" id="GO:0016705">
    <property type="term" value="F:oxidoreductase activity, acting on paired donors, with incorporation or reduction of molecular oxygen"/>
    <property type="evidence" value="ECO:0007669"/>
    <property type="project" value="InterPro"/>
</dbReference>
<keyword evidence="7" id="KW-1185">Reference proteome</keyword>
<dbReference type="CDD" id="cd11060">
    <property type="entry name" value="CYP57A1-like"/>
    <property type="match status" value="1"/>
</dbReference>